<dbReference type="InterPro" id="IPR004254">
    <property type="entry name" value="AdipoR/HlyIII-related"/>
</dbReference>
<gene>
    <name evidence="8" type="ORF">Q8F55_002948</name>
</gene>
<sequence>MAGDRSLSPTSPTTSSHSRSSQSHTVTRITARAVARLRSDDSDTDSEEDIVVTVTSSRTSPESSSQLTSRSSSTAWTSSTAFSTASPSPAMPDGETKPLVPKHDRTPAHALSHPWHRKPKLLTYAESLRLVPWQTDNEWVTRGYRPQLRSIRSCLWSAIGYVHNETVNIHTHSIGAAFFAFLLPYHLLSTHFPSLGAFPTVAGGAPVATVADKLGIACYCVCAVTCLGLSSWFHTVQCCNREVCALAHSGDYIGIAVLIVGSILPGMYYGFHGSLGLQVFYMSAILTAGITSGYIVLSPHHKGHRWHRTLTFIALGLSAVFPVAHVLITKGLDYAREKMGVSYIVAGGASYILGALLYAGRIPERLAPGKFDYVGSSHQIFHCFVLLGAWFQFSALRWMSVGRAAGGW</sequence>
<feature type="transmembrane region" description="Helical" evidence="7">
    <location>
        <begin position="277"/>
        <end position="297"/>
    </location>
</feature>
<feature type="transmembrane region" description="Helical" evidence="7">
    <location>
        <begin position="252"/>
        <end position="271"/>
    </location>
</feature>
<evidence type="ECO:0000256" key="4">
    <source>
        <dbReference type="ARBA" id="ARBA00022989"/>
    </source>
</evidence>
<feature type="transmembrane region" description="Helical" evidence="7">
    <location>
        <begin position="380"/>
        <end position="399"/>
    </location>
</feature>
<feature type="transmembrane region" description="Helical" evidence="7">
    <location>
        <begin position="340"/>
        <end position="359"/>
    </location>
</feature>
<evidence type="ECO:0000256" key="6">
    <source>
        <dbReference type="SAM" id="MobiDB-lite"/>
    </source>
</evidence>
<feature type="transmembrane region" description="Helical" evidence="7">
    <location>
        <begin position="309"/>
        <end position="328"/>
    </location>
</feature>
<keyword evidence="3 7" id="KW-0812">Transmembrane</keyword>
<accession>A0ABR3QB63</accession>
<dbReference type="EMBL" id="JBBXJM010000002">
    <property type="protein sequence ID" value="KAL1411955.1"/>
    <property type="molecule type" value="Genomic_DNA"/>
</dbReference>
<evidence type="ECO:0008006" key="10">
    <source>
        <dbReference type="Google" id="ProtNLM"/>
    </source>
</evidence>
<feature type="region of interest" description="Disordered" evidence="6">
    <location>
        <begin position="1"/>
        <end position="112"/>
    </location>
</feature>
<keyword evidence="9" id="KW-1185">Reference proteome</keyword>
<feature type="compositionally biased region" description="Low complexity" evidence="6">
    <location>
        <begin position="53"/>
        <end position="88"/>
    </location>
</feature>
<comment type="subcellular location">
    <subcellularLocation>
        <location evidence="1">Membrane</location>
        <topology evidence="1">Multi-pass membrane protein</topology>
    </subcellularLocation>
</comment>
<evidence type="ECO:0000313" key="8">
    <source>
        <dbReference type="EMBL" id="KAL1411955.1"/>
    </source>
</evidence>
<evidence type="ECO:0000256" key="1">
    <source>
        <dbReference type="ARBA" id="ARBA00004141"/>
    </source>
</evidence>
<keyword evidence="5 7" id="KW-0472">Membrane</keyword>
<dbReference type="RefSeq" id="XP_069211899.1">
    <property type="nucleotide sequence ID" value="XM_069351513.1"/>
</dbReference>
<organism evidence="8 9">
    <name type="scientific">Vanrija albida</name>
    <dbReference type="NCBI Taxonomy" id="181172"/>
    <lineage>
        <taxon>Eukaryota</taxon>
        <taxon>Fungi</taxon>
        <taxon>Dikarya</taxon>
        <taxon>Basidiomycota</taxon>
        <taxon>Agaricomycotina</taxon>
        <taxon>Tremellomycetes</taxon>
        <taxon>Trichosporonales</taxon>
        <taxon>Trichosporonaceae</taxon>
        <taxon>Vanrija</taxon>
    </lineage>
</organism>
<comment type="similarity">
    <text evidence="2">Belongs to the ADIPOR family.</text>
</comment>
<dbReference type="PANTHER" id="PTHR20855">
    <property type="entry name" value="ADIPOR/PROGESTIN RECEPTOR-RELATED"/>
    <property type="match status" value="1"/>
</dbReference>
<dbReference type="GeneID" id="95983991"/>
<feature type="compositionally biased region" description="Low complexity" evidence="6">
    <location>
        <begin position="1"/>
        <end position="25"/>
    </location>
</feature>
<comment type="caution">
    <text evidence="8">The sequence shown here is derived from an EMBL/GenBank/DDBJ whole genome shotgun (WGS) entry which is preliminary data.</text>
</comment>
<evidence type="ECO:0000313" key="9">
    <source>
        <dbReference type="Proteomes" id="UP001565368"/>
    </source>
</evidence>
<evidence type="ECO:0000256" key="3">
    <source>
        <dbReference type="ARBA" id="ARBA00022692"/>
    </source>
</evidence>
<dbReference type="Pfam" id="PF03006">
    <property type="entry name" value="HlyIII"/>
    <property type="match status" value="1"/>
</dbReference>
<dbReference type="PANTHER" id="PTHR20855:SF52">
    <property type="entry name" value="ADIPONECTIN RECEPTOR PROTEIN"/>
    <property type="match status" value="1"/>
</dbReference>
<evidence type="ECO:0000256" key="7">
    <source>
        <dbReference type="SAM" id="Phobius"/>
    </source>
</evidence>
<evidence type="ECO:0000256" key="2">
    <source>
        <dbReference type="ARBA" id="ARBA00007018"/>
    </source>
</evidence>
<evidence type="ECO:0000256" key="5">
    <source>
        <dbReference type="ARBA" id="ARBA00023136"/>
    </source>
</evidence>
<name>A0ABR3QB63_9TREE</name>
<dbReference type="Proteomes" id="UP001565368">
    <property type="component" value="Unassembled WGS sequence"/>
</dbReference>
<reference evidence="8 9" key="1">
    <citation type="submission" date="2023-08" db="EMBL/GenBank/DDBJ databases">
        <title>Annotated Genome Sequence of Vanrija albida AlHP1.</title>
        <authorList>
            <person name="Herzog R."/>
        </authorList>
    </citation>
    <scope>NUCLEOTIDE SEQUENCE [LARGE SCALE GENOMIC DNA]</scope>
    <source>
        <strain evidence="8 9">AlHP1</strain>
    </source>
</reference>
<protein>
    <recommendedName>
        <fullName evidence="10">HlyIII-domain-containing protein</fullName>
    </recommendedName>
</protein>
<keyword evidence="4 7" id="KW-1133">Transmembrane helix</keyword>
<proteinExistence type="inferred from homology"/>